<feature type="compositionally biased region" description="Low complexity" evidence="1">
    <location>
        <begin position="33"/>
        <end position="43"/>
    </location>
</feature>
<evidence type="ECO:0000313" key="2">
    <source>
        <dbReference type="EMBL" id="VEL35854.1"/>
    </source>
</evidence>
<evidence type="ECO:0000256" key="1">
    <source>
        <dbReference type="SAM" id="MobiDB-lite"/>
    </source>
</evidence>
<name>A0A3S5CNQ4_9PLAT</name>
<dbReference type="Proteomes" id="UP000784294">
    <property type="component" value="Unassembled WGS sequence"/>
</dbReference>
<comment type="caution">
    <text evidence="2">The sequence shown here is derived from an EMBL/GenBank/DDBJ whole genome shotgun (WGS) entry which is preliminary data.</text>
</comment>
<protein>
    <submittedName>
        <fullName evidence="2">Uncharacterized protein</fullName>
    </submittedName>
</protein>
<gene>
    <name evidence="2" type="ORF">PXEA_LOCUS29294</name>
</gene>
<keyword evidence="3" id="KW-1185">Reference proteome</keyword>
<proteinExistence type="predicted"/>
<reference evidence="2" key="1">
    <citation type="submission" date="2018-11" db="EMBL/GenBank/DDBJ databases">
        <authorList>
            <consortium name="Pathogen Informatics"/>
        </authorList>
    </citation>
    <scope>NUCLEOTIDE SEQUENCE</scope>
</reference>
<feature type="region of interest" description="Disordered" evidence="1">
    <location>
        <begin position="1"/>
        <end position="97"/>
    </location>
</feature>
<organism evidence="2 3">
    <name type="scientific">Protopolystoma xenopodis</name>
    <dbReference type="NCBI Taxonomy" id="117903"/>
    <lineage>
        <taxon>Eukaryota</taxon>
        <taxon>Metazoa</taxon>
        <taxon>Spiralia</taxon>
        <taxon>Lophotrochozoa</taxon>
        <taxon>Platyhelminthes</taxon>
        <taxon>Monogenea</taxon>
        <taxon>Polyopisthocotylea</taxon>
        <taxon>Polystomatidea</taxon>
        <taxon>Polystomatidae</taxon>
        <taxon>Protopolystoma</taxon>
    </lineage>
</organism>
<dbReference type="EMBL" id="CAAALY010250839">
    <property type="protein sequence ID" value="VEL35854.1"/>
    <property type="molecule type" value="Genomic_DNA"/>
</dbReference>
<sequence length="97" mass="9316">MCGGRPSSREMSTGTPHGQPPPTSQASLPRPPSSSGNLSGLVLPPGPGLAGAGDTLMSGPGVILGVAGPGNSVGCRSTTPGSRPSSQSALDDPTQGL</sequence>
<evidence type="ECO:0000313" key="3">
    <source>
        <dbReference type="Proteomes" id="UP000784294"/>
    </source>
</evidence>
<feature type="compositionally biased region" description="Polar residues" evidence="1">
    <location>
        <begin position="74"/>
        <end position="89"/>
    </location>
</feature>
<accession>A0A3S5CNQ4</accession>
<dbReference type="AlphaFoldDB" id="A0A3S5CNQ4"/>